<evidence type="ECO:0000256" key="12">
    <source>
        <dbReference type="ARBA" id="ARBA00031129"/>
    </source>
</evidence>
<evidence type="ECO:0000256" key="4">
    <source>
        <dbReference type="ARBA" id="ARBA00021882"/>
    </source>
</evidence>
<evidence type="ECO:0000256" key="7">
    <source>
        <dbReference type="ARBA" id="ARBA00022824"/>
    </source>
</evidence>
<evidence type="ECO:0000313" key="15">
    <source>
        <dbReference type="EMBL" id="KAL3384354.1"/>
    </source>
</evidence>
<keyword evidence="11" id="KW-0539">Nucleus</keyword>
<comment type="caution">
    <text evidence="15">The sequence shown here is derived from an EMBL/GenBank/DDBJ whole genome shotgun (WGS) entry which is preliminary data.</text>
</comment>
<dbReference type="PANTHER" id="PTHR47464">
    <property type="entry name" value="MACOILIN"/>
    <property type="match status" value="1"/>
</dbReference>
<evidence type="ECO:0000256" key="3">
    <source>
        <dbReference type="ARBA" id="ARBA00004269"/>
    </source>
</evidence>
<feature type="region of interest" description="Disordered" evidence="13">
    <location>
        <begin position="507"/>
        <end position="539"/>
    </location>
</feature>
<comment type="function">
    <text evidence="1">Plays a role in the regulation of neuronal activity.</text>
</comment>
<keyword evidence="6 14" id="KW-0812">Transmembrane</keyword>
<evidence type="ECO:0000256" key="8">
    <source>
        <dbReference type="ARBA" id="ARBA00022989"/>
    </source>
</evidence>
<dbReference type="EMBL" id="JBJJXI010000175">
    <property type="protein sequence ID" value="KAL3384354.1"/>
    <property type="molecule type" value="Genomic_DNA"/>
</dbReference>
<dbReference type="PANTHER" id="PTHR47464:SF2">
    <property type="entry name" value="MACOILIN"/>
    <property type="match status" value="1"/>
</dbReference>
<evidence type="ECO:0000256" key="10">
    <source>
        <dbReference type="ARBA" id="ARBA00023180"/>
    </source>
</evidence>
<dbReference type="Pfam" id="PF09726">
    <property type="entry name" value="Macoilin"/>
    <property type="match status" value="1"/>
</dbReference>
<feature type="region of interest" description="Disordered" evidence="13">
    <location>
        <begin position="345"/>
        <end position="407"/>
    </location>
</feature>
<evidence type="ECO:0000256" key="13">
    <source>
        <dbReference type="SAM" id="MobiDB-lite"/>
    </source>
</evidence>
<evidence type="ECO:0000256" key="2">
    <source>
        <dbReference type="ARBA" id="ARBA00004232"/>
    </source>
</evidence>
<feature type="transmembrane region" description="Helical" evidence="14">
    <location>
        <begin position="69"/>
        <end position="86"/>
    </location>
</feature>
<name>A0ABD2VUT5_9HYME</name>
<evidence type="ECO:0000256" key="6">
    <source>
        <dbReference type="ARBA" id="ARBA00022692"/>
    </source>
</evidence>
<gene>
    <name evidence="15" type="ORF">TKK_019948</name>
</gene>
<reference evidence="15 16" key="1">
    <citation type="journal article" date="2024" name="bioRxiv">
        <title>A reference genome for Trichogramma kaykai: A tiny desert-dwelling parasitoid wasp with competing sex-ratio distorters.</title>
        <authorList>
            <person name="Culotta J."/>
            <person name="Lindsey A.R."/>
        </authorList>
    </citation>
    <scope>NUCLEOTIDE SEQUENCE [LARGE SCALE GENOMIC DNA]</scope>
    <source>
        <strain evidence="15 16">KSX58</strain>
    </source>
</reference>
<feature type="compositionally biased region" description="Basic and acidic residues" evidence="13">
    <location>
        <begin position="289"/>
        <end position="319"/>
    </location>
</feature>
<organism evidence="15 16">
    <name type="scientific">Trichogramma kaykai</name>
    <dbReference type="NCBI Taxonomy" id="54128"/>
    <lineage>
        <taxon>Eukaryota</taxon>
        <taxon>Metazoa</taxon>
        <taxon>Ecdysozoa</taxon>
        <taxon>Arthropoda</taxon>
        <taxon>Hexapoda</taxon>
        <taxon>Insecta</taxon>
        <taxon>Pterygota</taxon>
        <taxon>Neoptera</taxon>
        <taxon>Endopterygota</taxon>
        <taxon>Hymenoptera</taxon>
        <taxon>Apocrita</taxon>
        <taxon>Proctotrupomorpha</taxon>
        <taxon>Chalcidoidea</taxon>
        <taxon>Trichogrammatidae</taxon>
        <taxon>Trichogramma</taxon>
    </lineage>
</organism>
<proteinExistence type="predicted"/>
<feature type="compositionally biased region" description="Polar residues" evidence="13">
    <location>
        <begin position="320"/>
        <end position="331"/>
    </location>
</feature>
<dbReference type="Proteomes" id="UP001627154">
    <property type="component" value="Unassembled WGS sequence"/>
</dbReference>
<feature type="compositionally biased region" description="Polar residues" evidence="13">
    <location>
        <begin position="235"/>
        <end position="249"/>
    </location>
</feature>
<keyword evidence="5" id="KW-0597">Phosphoprotein</keyword>
<sequence length="720" mass="82638">MKRRAAECGKLRRPPKRNKITDGIYGSSILYLRFLVLWAMVLAADFLLEFRFEFLWPFWLLIRSVYDSFKYQGLAFSVFFICIALTSDMICYFFIPVNWLFFAASTYVWVQYVWHTDKGVCVPTVILWLMFLYVEVAIRLKDLRLMPFHLDLCRPFAAHCIGYPVVTLGFGFKSYVGYRMRQRKQRDVAKENEFYLQLLQQALPVEQQPANLPPQIPPSHVQIQTQVSTTVVEQNSKSQPQRQSVQYNPSPEKGRGVLNNVETNFQNGAHNNIQITSHIQNANKTNQRKSVDKVEKQEDQHNKHNTEKLSQTEKNDKKYSNNGSSVSSNDLQYIEKISPVNDFDSEVDKDKTVKGSGHNSVKTVSNVTSNGKWSAKDNKDTSNSSNVREKKGRQAKLAPETNNEQQKLQDEYCQRITANRKLEAEVKRLKSDVQANRSIEQDLKCQINSLMSSERQAKSDIQQLQHDNELLQNKIHGLNNSRQMDKQTISTLERKLVEERRQRQAVETNLNTERRNRRIAEEQLSAVPPPPPPRQECTDSCKTRRTQMEQELKKLRRELSDLGERCKSYENKEAYCMEHHSNHASIMATINNLRKSYDELQQALSAETRIKLDLFSALGEAKRELEIKEKTMQRQEKDLEQLKAVIAQDLAVMPQKFGPTPPTCSTSKLRGLNNDVNVVNMQIRANESPCPGCTVSNLDPNATAYTPKTSSSSLVASTAT</sequence>
<evidence type="ECO:0000256" key="11">
    <source>
        <dbReference type="ARBA" id="ARBA00023242"/>
    </source>
</evidence>
<dbReference type="GO" id="GO:0030867">
    <property type="term" value="C:rough endoplasmic reticulum membrane"/>
    <property type="evidence" value="ECO:0007669"/>
    <property type="project" value="UniProtKB-SubCell"/>
</dbReference>
<feature type="region of interest" description="Disordered" evidence="13">
    <location>
        <begin position="226"/>
        <end position="258"/>
    </location>
</feature>
<dbReference type="InterPro" id="IPR019130">
    <property type="entry name" value="Macoilin"/>
</dbReference>
<keyword evidence="7" id="KW-0256">Endoplasmic reticulum</keyword>
<feature type="compositionally biased region" description="Basic and acidic residues" evidence="13">
    <location>
        <begin position="512"/>
        <end position="521"/>
    </location>
</feature>
<evidence type="ECO:0000313" key="16">
    <source>
        <dbReference type="Proteomes" id="UP001627154"/>
    </source>
</evidence>
<evidence type="ECO:0000256" key="14">
    <source>
        <dbReference type="SAM" id="Phobius"/>
    </source>
</evidence>
<keyword evidence="16" id="KW-1185">Reference proteome</keyword>
<keyword evidence="9 14" id="KW-0472">Membrane</keyword>
<accession>A0ABD2VUT5</accession>
<protein>
    <recommendedName>
        <fullName evidence="4">Macoilin</fullName>
    </recommendedName>
    <alternativeName>
        <fullName evidence="12">Transmembrane protein 57</fullName>
    </alternativeName>
</protein>
<feature type="transmembrane region" description="Helical" evidence="14">
    <location>
        <begin position="24"/>
        <end position="48"/>
    </location>
</feature>
<evidence type="ECO:0000256" key="9">
    <source>
        <dbReference type="ARBA" id="ARBA00023136"/>
    </source>
</evidence>
<evidence type="ECO:0000256" key="1">
    <source>
        <dbReference type="ARBA" id="ARBA00003440"/>
    </source>
</evidence>
<feature type="region of interest" description="Disordered" evidence="13">
    <location>
        <begin position="278"/>
        <end position="332"/>
    </location>
</feature>
<comment type="subcellular location">
    <subcellularLocation>
        <location evidence="2">Nucleus membrane</location>
        <topology evidence="2">Multi-pass membrane protein</topology>
    </subcellularLocation>
    <subcellularLocation>
        <location evidence="3">Rough endoplasmic reticulum membrane</location>
        <topology evidence="3">Multi-pass membrane protein</topology>
    </subcellularLocation>
</comment>
<feature type="transmembrane region" description="Helical" evidence="14">
    <location>
        <begin position="156"/>
        <end position="176"/>
    </location>
</feature>
<evidence type="ECO:0000256" key="5">
    <source>
        <dbReference type="ARBA" id="ARBA00022553"/>
    </source>
</evidence>
<dbReference type="AlphaFoldDB" id="A0ABD2VUT5"/>
<dbReference type="GO" id="GO:0031965">
    <property type="term" value="C:nuclear membrane"/>
    <property type="evidence" value="ECO:0007669"/>
    <property type="project" value="UniProtKB-SubCell"/>
</dbReference>
<keyword evidence="10" id="KW-0325">Glycoprotein</keyword>
<keyword evidence="8 14" id="KW-1133">Transmembrane helix</keyword>
<feature type="transmembrane region" description="Helical" evidence="14">
    <location>
        <begin position="119"/>
        <end position="136"/>
    </location>
</feature>
<feature type="compositionally biased region" description="Polar residues" evidence="13">
    <location>
        <begin position="357"/>
        <end position="372"/>
    </location>
</feature>